<evidence type="ECO:0000259" key="10">
    <source>
        <dbReference type="PROSITE" id="PS50109"/>
    </source>
</evidence>
<keyword evidence="5" id="KW-0547">Nucleotide-binding</keyword>
<keyword evidence="12" id="KW-1185">Reference proteome</keyword>
<dbReference type="AlphaFoldDB" id="A0AAE4U2D9"/>
<comment type="catalytic activity">
    <reaction evidence="1">
        <text>ATP + protein L-histidine = ADP + protein N-phospho-L-histidine.</text>
        <dbReference type="EC" id="2.7.13.3"/>
    </reaction>
</comment>
<reference evidence="11 12" key="1">
    <citation type="journal article" date="2018" name="Microb. Genom.">
        <title>Deciphering the unexplored Leptospira diversity from soils uncovers genomic evolution to virulence.</title>
        <authorList>
            <person name="Thibeaux R."/>
            <person name="Iraola G."/>
            <person name="Ferres I."/>
            <person name="Bierque E."/>
            <person name="Girault D."/>
            <person name="Soupe-Gilbert M.E."/>
            <person name="Picardeau M."/>
            <person name="Goarant C."/>
        </authorList>
    </citation>
    <scope>NUCLEOTIDE SEQUENCE [LARGE SCALE GENOMIC DNA]</scope>
    <source>
        <strain evidence="11 12">ATI7-C-A5</strain>
    </source>
</reference>
<feature type="transmembrane region" description="Helical" evidence="9">
    <location>
        <begin position="78"/>
        <end position="97"/>
    </location>
</feature>
<proteinExistence type="predicted"/>
<dbReference type="PANTHER" id="PTHR42878:SF7">
    <property type="entry name" value="SENSOR HISTIDINE KINASE GLRK"/>
    <property type="match status" value="1"/>
</dbReference>
<feature type="transmembrane region" description="Helical" evidence="9">
    <location>
        <begin position="113"/>
        <end position="134"/>
    </location>
</feature>
<dbReference type="RefSeq" id="WP_100745665.1">
    <property type="nucleotide sequence ID" value="NZ_NPEF02000021.1"/>
</dbReference>
<feature type="transmembrane region" description="Helical" evidence="9">
    <location>
        <begin position="48"/>
        <end position="66"/>
    </location>
</feature>
<keyword evidence="9" id="KW-0812">Transmembrane</keyword>
<dbReference type="InterPro" id="IPR050351">
    <property type="entry name" value="BphY/WalK/GraS-like"/>
</dbReference>
<dbReference type="InterPro" id="IPR005467">
    <property type="entry name" value="His_kinase_dom"/>
</dbReference>
<keyword evidence="9" id="KW-1133">Transmembrane helix</keyword>
<dbReference type="InterPro" id="IPR036890">
    <property type="entry name" value="HATPase_C_sf"/>
</dbReference>
<evidence type="ECO:0000313" key="12">
    <source>
        <dbReference type="Proteomes" id="UP000232122"/>
    </source>
</evidence>
<keyword evidence="9" id="KW-0472">Membrane</keyword>
<dbReference type="GO" id="GO:0000156">
    <property type="term" value="F:phosphorelay response regulator activity"/>
    <property type="evidence" value="ECO:0007669"/>
    <property type="project" value="TreeGrafter"/>
</dbReference>
<evidence type="ECO:0000256" key="8">
    <source>
        <dbReference type="ARBA" id="ARBA00023012"/>
    </source>
</evidence>
<dbReference type="GO" id="GO:0005524">
    <property type="term" value="F:ATP binding"/>
    <property type="evidence" value="ECO:0007669"/>
    <property type="project" value="UniProtKB-KW"/>
</dbReference>
<evidence type="ECO:0000256" key="5">
    <source>
        <dbReference type="ARBA" id="ARBA00022741"/>
    </source>
</evidence>
<dbReference type="PANTHER" id="PTHR42878">
    <property type="entry name" value="TWO-COMPONENT HISTIDINE KINASE"/>
    <property type="match status" value="1"/>
</dbReference>
<name>A0AAE4U2D9_9LEPT</name>
<gene>
    <name evidence="11" type="ORF">CH379_016405</name>
</gene>
<dbReference type="GO" id="GO:0030295">
    <property type="term" value="F:protein kinase activator activity"/>
    <property type="evidence" value="ECO:0007669"/>
    <property type="project" value="TreeGrafter"/>
</dbReference>
<keyword evidence="7" id="KW-0067">ATP-binding</keyword>
<dbReference type="InterPro" id="IPR003594">
    <property type="entry name" value="HATPase_dom"/>
</dbReference>
<evidence type="ECO:0000256" key="3">
    <source>
        <dbReference type="ARBA" id="ARBA00022553"/>
    </source>
</evidence>
<dbReference type="SUPFAM" id="SSF47384">
    <property type="entry name" value="Homodimeric domain of signal transducing histidine kinase"/>
    <property type="match status" value="1"/>
</dbReference>
<dbReference type="PROSITE" id="PS50109">
    <property type="entry name" value="HIS_KIN"/>
    <property type="match status" value="1"/>
</dbReference>
<dbReference type="Pfam" id="PF02518">
    <property type="entry name" value="HATPase_c"/>
    <property type="match status" value="1"/>
</dbReference>
<keyword evidence="3" id="KW-0597">Phosphoprotein</keyword>
<feature type="transmembrane region" description="Helical" evidence="9">
    <location>
        <begin position="191"/>
        <end position="213"/>
    </location>
</feature>
<dbReference type="GO" id="GO:0000155">
    <property type="term" value="F:phosphorelay sensor kinase activity"/>
    <property type="evidence" value="ECO:0007669"/>
    <property type="project" value="InterPro"/>
</dbReference>
<comment type="caution">
    <text evidence="11">The sequence shown here is derived from an EMBL/GenBank/DDBJ whole genome shotgun (WGS) entry which is preliminary data.</text>
</comment>
<dbReference type="InterPro" id="IPR003661">
    <property type="entry name" value="HisK_dim/P_dom"/>
</dbReference>
<evidence type="ECO:0000256" key="9">
    <source>
        <dbReference type="SAM" id="Phobius"/>
    </source>
</evidence>
<evidence type="ECO:0000256" key="2">
    <source>
        <dbReference type="ARBA" id="ARBA00012438"/>
    </source>
</evidence>
<protein>
    <recommendedName>
        <fullName evidence="2">histidine kinase</fullName>
        <ecNumber evidence="2">2.7.13.3</ecNumber>
    </recommendedName>
</protein>
<evidence type="ECO:0000256" key="7">
    <source>
        <dbReference type="ARBA" id="ARBA00022840"/>
    </source>
</evidence>
<dbReference type="SMART" id="SM00388">
    <property type="entry name" value="HisKA"/>
    <property type="match status" value="1"/>
</dbReference>
<accession>A0AAE4U2D9</accession>
<dbReference type="EMBL" id="NPEF02000021">
    <property type="protein sequence ID" value="MDV6237216.1"/>
    <property type="molecule type" value="Genomic_DNA"/>
</dbReference>
<dbReference type="Gene3D" id="1.10.287.130">
    <property type="match status" value="1"/>
</dbReference>
<keyword evidence="4" id="KW-0808">Transferase</keyword>
<evidence type="ECO:0000256" key="4">
    <source>
        <dbReference type="ARBA" id="ARBA00022679"/>
    </source>
</evidence>
<keyword evidence="8" id="KW-0902">Two-component regulatory system</keyword>
<dbReference type="InterPro" id="IPR036097">
    <property type="entry name" value="HisK_dim/P_sf"/>
</dbReference>
<organism evidence="11 12">
    <name type="scientific">Leptospira ellisii</name>
    <dbReference type="NCBI Taxonomy" id="2023197"/>
    <lineage>
        <taxon>Bacteria</taxon>
        <taxon>Pseudomonadati</taxon>
        <taxon>Spirochaetota</taxon>
        <taxon>Spirochaetia</taxon>
        <taxon>Leptospirales</taxon>
        <taxon>Leptospiraceae</taxon>
        <taxon>Leptospira</taxon>
    </lineage>
</organism>
<dbReference type="CDD" id="cd00082">
    <property type="entry name" value="HisKA"/>
    <property type="match status" value="1"/>
</dbReference>
<dbReference type="InterPro" id="IPR004358">
    <property type="entry name" value="Sig_transdc_His_kin-like_C"/>
</dbReference>
<sequence>MSLRKNPRSSEKKITRQLKAARRRNFRFVALRSDENFIKSSYSEIFEILRYFIPAVLLCLVPFITIDLKGYWLRGNNLPIVALDLILVVFGILFIYLQNFSKNKGVKGNRKKYVSLAGVAFISTAGTAMNLLIFPYESDISIFAAAQLSTAMLFRFPDNRKMLIIITNYLIFHAFLWDEQIFSSILWQNSIFIFLLTIAFDRISFLTKASSYYKNEKIRSLSRKLEKETANKEEILRIAVHDLKSPVSGIVSLSGILLENRDKIGKNFVENLYATSKSILESIDEILFLSNSNEKNPERKSGNFVLEDLTEEVIANLGFSLSAKSISIKRKFNDKNIIFGNRKVFYRILDNLLGNSIKYSKQRSTIRLRIIKEKGDDDLHRGKVVLEIHDAGPGFSQEDLRKGIQEFQRLSAKPTGNESSTGLGLAIVQKMLVPFGAEITIGNSKLTRGAFVMLRLSPSRSKEL</sequence>
<dbReference type="GO" id="GO:0007234">
    <property type="term" value="P:osmosensory signaling via phosphorelay pathway"/>
    <property type="evidence" value="ECO:0007669"/>
    <property type="project" value="TreeGrafter"/>
</dbReference>
<evidence type="ECO:0000256" key="1">
    <source>
        <dbReference type="ARBA" id="ARBA00000085"/>
    </source>
</evidence>
<dbReference type="Gene3D" id="3.30.565.10">
    <property type="entry name" value="Histidine kinase-like ATPase, C-terminal domain"/>
    <property type="match status" value="1"/>
</dbReference>
<dbReference type="Proteomes" id="UP000232122">
    <property type="component" value="Unassembled WGS sequence"/>
</dbReference>
<dbReference type="SUPFAM" id="SSF55874">
    <property type="entry name" value="ATPase domain of HSP90 chaperone/DNA topoisomerase II/histidine kinase"/>
    <property type="match status" value="1"/>
</dbReference>
<keyword evidence="6 11" id="KW-0418">Kinase</keyword>
<evidence type="ECO:0000313" key="11">
    <source>
        <dbReference type="EMBL" id="MDV6237216.1"/>
    </source>
</evidence>
<dbReference type="EC" id="2.7.13.3" evidence="2"/>
<feature type="domain" description="Histidine kinase" evidence="10">
    <location>
        <begin position="238"/>
        <end position="460"/>
    </location>
</feature>
<dbReference type="PRINTS" id="PR00344">
    <property type="entry name" value="BCTRLSENSOR"/>
</dbReference>
<dbReference type="SMART" id="SM00387">
    <property type="entry name" value="HATPase_c"/>
    <property type="match status" value="1"/>
</dbReference>
<evidence type="ECO:0000256" key="6">
    <source>
        <dbReference type="ARBA" id="ARBA00022777"/>
    </source>
</evidence>